<comment type="function">
    <text evidence="5">Has an important function as a repair enzyme for proteins that have been inactivated by oxidation. Catalyzes the reversible oxidation-reduction of methionine sulfoxide in proteins to methionine.</text>
</comment>
<dbReference type="SUPFAM" id="SSF55068">
    <property type="entry name" value="Peptide methionine sulfoxide reductase"/>
    <property type="match status" value="1"/>
</dbReference>
<evidence type="ECO:0000313" key="7">
    <source>
        <dbReference type="EMBL" id="VVZ97298.1"/>
    </source>
</evidence>
<dbReference type="HAMAP" id="MF_01401">
    <property type="entry name" value="MsrA"/>
    <property type="match status" value="1"/>
</dbReference>
<dbReference type="FunFam" id="3.30.1060.10:FF:000001">
    <property type="entry name" value="Peptide methionine sulfoxide reductase MsrA"/>
    <property type="match status" value="1"/>
</dbReference>
<dbReference type="Proteomes" id="UP000326725">
    <property type="component" value="Unassembled WGS sequence"/>
</dbReference>
<dbReference type="EC" id="1.8.4.11" evidence="5"/>
<reference evidence="7 8" key="1">
    <citation type="submission" date="2019-09" db="EMBL/GenBank/DDBJ databases">
        <authorList>
            <person name="Criscuolo A."/>
        </authorList>
    </citation>
    <scope>NUCLEOTIDE SEQUENCE [LARGE SCALE GENOMIC DNA]</scope>
    <source>
        <strain evidence="8">3(2)</strain>
    </source>
</reference>
<comment type="catalytic activity">
    <reaction evidence="4 5">
        <text>[thioredoxin]-disulfide + L-methionine + H2O = L-methionine (S)-S-oxide + [thioredoxin]-dithiol</text>
        <dbReference type="Rhea" id="RHEA:19993"/>
        <dbReference type="Rhea" id="RHEA-COMP:10698"/>
        <dbReference type="Rhea" id="RHEA-COMP:10700"/>
        <dbReference type="ChEBI" id="CHEBI:15377"/>
        <dbReference type="ChEBI" id="CHEBI:29950"/>
        <dbReference type="ChEBI" id="CHEBI:50058"/>
        <dbReference type="ChEBI" id="CHEBI:57844"/>
        <dbReference type="ChEBI" id="CHEBI:58772"/>
        <dbReference type="EC" id="1.8.4.11"/>
    </reaction>
</comment>
<evidence type="ECO:0000256" key="3">
    <source>
        <dbReference type="ARBA" id="ARBA00047806"/>
    </source>
</evidence>
<dbReference type="AlphaFoldDB" id="A0A5K1IAK9"/>
<dbReference type="GO" id="GO:0008113">
    <property type="term" value="F:peptide-methionine (S)-S-oxide reductase activity"/>
    <property type="evidence" value="ECO:0007669"/>
    <property type="project" value="UniProtKB-UniRule"/>
</dbReference>
<organism evidence="7 8">
    <name type="scientific">Halomonas lysinitropha</name>
    <dbReference type="NCBI Taxonomy" id="2607506"/>
    <lineage>
        <taxon>Bacteria</taxon>
        <taxon>Pseudomonadati</taxon>
        <taxon>Pseudomonadota</taxon>
        <taxon>Gammaproteobacteria</taxon>
        <taxon>Oceanospirillales</taxon>
        <taxon>Halomonadaceae</taxon>
        <taxon>Halomonas</taxon>
    </lineage>
</organism>
<proteinExistence type="inferred from homology"/>
<dbReference type="PANTHER" id="PTHR42799">
    <property type="entry name" value="MITOCHONDRIAL PEPTIDE METHIONINE SULFOXIDE REDUCTASE"/>
    <property type="match status" value="1"/>
</dbReference>
<evidence type="ECO:0000256" key="1">
    <source>
        <dbReference type="ARBA" id="ARBA00005591"/>
    </source>
</evidence>
<dbReference type="NCBIfam" id="TIGR00401">
    <property type="entry name" value="msrA"/>
    <property type="match status" value="1"/>
</dbReference>
<sequence length="204" mass="22368">MPLSPDHALEGRDTPIPISGIHLVNGHAMQPPWPEGMEEIVLGMGCFWGAERLFWQLPGVHVTAVGYAGGVTPNPTYEETCSGRTGHAEVVRVVFDPREIDLETLLRVFWEAHDPTQGHRQGNDIGSQYRSIILTTTPAQRETAQRSLEAYASSLSRSGKGEVTTEIEPLEAFYYAEEYHQQYLAKNPGGYCGLKGTGVSCPLG</sequence>
<dbReference type="Pfam" id="PF01625">
    <property type="entry name" value="PMSR"/>
    <property type="match status" value="1"/>
</dbReference>
<comment type="catalytic activity">
    <reaction evidence="3 5">
        <text>L-methionyl-[protein] + [thioredoxin]-disulfide + H2O = L-methionyl-(S)-S-oxide-[protein] + [thioredoxin]-dithiol</text>
        <dbReference type="Rhea" id="RHEA:14217"/>
        <dbReference type="Rhea" id="RHEA-COMP:10698"/>
        <dbReference type="Rhea" id="RHEA-COMP:10700"/>
        <dbReference type="Rhea" id="RHEA-COMP:12313"/>
        <dbReference type="Rhea" id="RHEA-COMP:12315"/>
        <dbReference type="ChEBI" id="CHEBI:15377"/>
        <dbReference type="ChEBI" id="CHEBI:16044"/>
        <dbReference type="ChEBI" id="CHEBI:29950"/>
        <dbReference type="ChEBI" id="CHEBI:44120"/>
        <dbReference type="ChEBI" id="CHEBI:50058"/>
        <dbReference type="EC" id="1.8.4.11"/>
    </reaction>
</comment>
<protein>
    <recommendedName>
        <fullName evidence="5">Peptide methionine sulfoxide reductase MsrA</fullName>
        <shortName evidence="5">Protein-methionine-S-oxide reductase</shortName>
        <ecNumber evidence="5">1.8.4.11</ecNumber>
    </recommendedName>
    <alternativeName>
        <fullName evidence="5">Peptide-methionine (S)-S-oxide reductase</fullName>
        <shortName evidence="5">Peptide Met(O) reductase</shortName>
    </alternativeName>
</protein>
<dbReference type="PANTHER" id="PTHR42799:SF2">
    <property type="entry name" value="MITOCHONDRIAL PEPTIDE METHIONINE SULFOXIDE REDUCTASE"/>
    <property type="match status" value="1"/>
</dbReference>
<dbReference type="EMBL" id="CABVOU010000046">
    <property type="protein sequence ID" value="VVZ97298.1"/>
    <property type="molecule type" value="Genomic_DNA"/>
</dbReference>
<accession>A0A5K1IAK9</accession>
<comment type="similarity">
    <text evidence="1 5">Belongs to the MsrA Met sulfoxide reductase family.</text>
</comment>
<dbReference type="Gene3D" id="3.30.1060.10">
    <property type="entry name" value="Peptide methionine sulphoxide reductase MsrA"/>
    <property type="match status" value="1"/>
</dbReference>
<evidence type="ECO:0000313" key="8">
    <source>
        <dbReference type="Proteomes" id="UP000326725"/>
    </source>
</evidence>
<evidence type="ECO:0000256" key="5">
    <source>
        <dbReference type="HAMAP-Rule" id="MF_01401"/>
    </source>
</evidence>
<dbReference type="InterPro" id="IPR002569">
    <property type="entry name" value="Met_Sox_Rdtase_MsrA_dom"/>
</dbReference>
<dbReference type="GO" id="GO:0033744">
    <property type="term" value="F:L-methionine:thioredoxin-disulfide S-oxidoreductase activity"/>
    <property type="evidence" value="ECO:0007669"/>
    <property type="project" value="RHEA"/>
</dbReference>
<name>A0A5K1IAK9_9GAMM</name>
<feature type="domain" description="Peptide methionine sulphoxide reductase MsrA" evidence="6">
    <location>
        <begin position="39"/>
        <end position="192"/>
    </location>
</feature>
<evidence type="ECO:0000259" key="6">
    <source>
        <dbReference type="Pfam" id="PF01625"/>
    </source>
</evidence>
<evidence type="ECO:0000256" key="2">
    <source>
        <dbReference type="ARBA" id="ARBA00023002"/>
    </source>
</evidence>
<dbReference type="InterPro" id="IPR050162">
    <property type="entry name" value="MsrA_MetSO_reductase"/>
</dbReference>
<dbReference type="InterPro" id="IPR036509">
    <property type="entry name" value="Met_Sox_Rdtase_MsrA_sf"/>
</dbReference>
<dbReference type="GO" id="GO:0005737">
    <property type="term" value="C:cytoplasm"/>
    <property type="evidence" value="ECO:0007669"/>
    <property type="project" value="TreeGrafter"/>
</dbReference>
<evidence type="ECO:0000256" key="4">
    <source>
        <dbReference type="ARBA" id="ARBA00048782"/>
    </source>
</evidence>
<gene>
    <name evidence="7" type="primary">msrA_2</name>
    <name evidence="5" type="synonym">msrA</name>
    <name evidence="7" type="ORF">HALO32_03415</name>
</gene>
<dbReference type="GO" id="GO:0034599">
    <property type="term" value="P:cellular response to oxidative stress"/>
    <property type="evidence" value="ECO:0007669"/>
    <property type="project" value="TreeGrafter"/>
</dbReference>
<keyword evidence="2 5" id="KW-0560">Oxidoreductase</keyword>
<keyword evidence="8" id="KW-1185">Reference proteome</keyword>
<feature type="active site" evidence="5">
    <location>
        <position position="46"/>
    </location>
</feature>
<dbReference type="RefSeq" id="WP_151445097.1">
    <property type="nucleotide sequence ID" value="NZ_CABVOU010000046.1"/>
</dbReference>